<accession>A0A4R6SBJ7</accession>
<dbReference type="SUPFAM" id="SSF47240">
    <property type="entry name" value="Ferritin-like"/>
    <property type="match status" value="1"/>
</dbReference>
<protein>
    <submittedName>
        <fullName evidence="3">Uncharacterized protein DUF4439</fullName>
    </submittedName>
</protein>
<dbReference type="CDD" id="cd00657">
    <property type="entry name" value="Ferritin_like"/>
    <property type="match status" value="1"/>
</dbReference>
<sequence length="155" mass="16337">MQTEPGGAALPQETVDALQQALSAEHAAVWVYGLVSAFLPDSYDKAVDKGMSAHRDRRDATERLLAAAAVTPITPEPAYTTPKPVTDKESAVAVLVVAEDDATVAWRAVLDRADDPGVRQAALDSLTEAAVRGTHWRQDAGTEPAAVPMPGQPQA</sequence>
<dbReference type="AlphaFoldDB" id="A0A4R6SBJ7"/>
<dbReference type="InterPro" id="IPR012347">
    <property type="entry name" value="Ferritin-like"/>
</dbReference>
<dbReference type="Pfam" id="PF14530">
    <property type="entry name" value="DUF4439"/>
    <property type="match status" value="1"/>
</dbReference>
<comment type="caution">
    <text evidence="3">The sequence shown here is derived from an EMBL/GenBank/DDBJ whole genome shotgun (WGS) entry which is preliminary data.</text>
</comment>
<organism evidence="3 4">
    <name type="scientific">Labedaea rhizosphaerae</name>
    <dbReference type="NCBI Taxonomy" id="598644"/>
    <lineage>
        <taxon>Bacteria</taxon>
        <taxon>Bacillati</taxon>
        <taxon>Actinomycetota</taxon>
        <taxon>Actinomycetes</taxon>
        <taxon>Pseudonocardiales</taxon>
        <taxon>Pseudonocardiaceae</taxon>
        <taxon>Labedaea</taxon>
    </lineage>
</organism>
<reference evidence="3 4" key="1">
    <citation type="submission" date="2019-03" db="EMBL/GenBank/DDBJ databases">
        <title>Genomic Encyclopedia of Type Strains, Phase IV (KMG-IV): sequencing the most valuable type-strain genomes for metagenomic binning, comparative biology and taxonomic classification.</title>
        <authorList>
            <person name="Goeker M."/>
        </authorList>
    </citation>
    <scope>NUCLEOTIDE SEQUENCE [LARGE SCALE GENOMIC DNA]</scope>
    <source>
        <strain evidence="3 4">DSM 45361</strain>
    </source>
</reference>
<dbReference type="Proteomes" id="UP000295444">
    <property type="component" value="Unassembled WGS sequence"/>
</dbReference>
<dbReference type="EMBL" id="SNXZ01000003">
    <property type="protein sequence ID" value="TDP97310.1"/>
    <property type="molecule type" value="Genomic_DNA"/>
</dbReference>
<dbReference type="Gene3D" id="1.20.1260.10">
    <property type="match status" value="1"/>
</dbReference>
<evidence type="ECO:0000259" key="2">
    <source>
        <dbReference type="Pfam" id="PF14530"/>
    </source>
</evidence>
<proteinExistence type="predicted"/>
<dbReference type="InterPro" id="IPR029447">
    <property type="entry name" value="DUF4439"/>
</dbReference>
<feature type="domain" description="DUF4439" evidence="2">
    <location>
        <begin position="17"/>
        <end position="153"/>
    </location>
</feature>
<evidence type="ECO:0000313" key="4">
    <source>
        <dbReference type="Proteomes" id="UP000295444"/>
    </source>
</evidence>
<evidence type="ECO:0000256" key="1">
    <source>
        <dbReference type="SAM" id="MobiDB-lite"/>
    </source>
</evidence>
<feature type="region of interest" description="Disordered" evidence="1">
    <location>
        <begin position="133"/>
        <end position="155"/>
    </location>
</feature>
<name>A0A4R6SBJ7_LABRH</name>
<dbReference type="InterPro" id="IPR009078">
    <property type="entry name" value="Ferritin-like_SF"/>
</dbReference>
<keyword evidence="4" id="KW-1185">Reference proteome</keyword>
<dbReference type="RefSeq" id="WP_243754129.1">
    <property type="nucleotide sequence ID" value="NZ_SNXZ01000003.1"/>
</dbReference>
<evidence type="ECO:0000313" key="3">
    <source>
        <dbReference type="EMBL" id="TDP97310.1"/>
    </source>
</evidence>
<gene>
    <name evidence="3" type="ORF">EV186_103274</name>
</gene>